<name>A0A6A4HBS7_9AGAR</name>
<reference evidence="5" key="1">
    <citation type="journal article" date="2019" name="Environ. Microbiol.">
        <title>Fungal ecological strategies reflected in gene transcription - a case study of two litter decomposers.</title>
        <authorList>
            <person name="Barbi F."/>
            <person name="Kohler A."/>
            <person name="Barry K."/>
            <person name="Baskaran P."/>
            <person name="Daum C."/>
            <person name="Fauchery L."/>
            <person name="Ihrmark K."/>
            <person name="Kuo A."/>
            <person name="LaButti K."/>
            <person name="Lipzen A."/>
            <person name="Morin E."/>
            <person name="Grigoriev I.V."/>
            <person name="Henrissat B."/>
            <person name="Lindahl B."/>
            <person name="Martin F."/>
        </authorList>
    </citation>
    <scope>NUCLEOTIDE SEQUENCE</scope>
    <source>
        <strain evidence="5">JB14</strain>
    </source>
</reference>
<evidence type="ECO:0000259" key="4">
    <source>
        <dbReference type="Pfam" id="PF08386"/>
    </source>
</evidence>
<dbReference type="InterPro" id="IPR029058">
    <property type="entry name" value="AB_hydrolase_fold"/>
</dbReference>
<dbReference type="Proteomes" id="UP000799118">
    <property type="component" value="Unassembled WGS sequence"/>
</dbReference>
<dbReference type="InterPro" id="IPR051601">
    <property type="entry name" value="Serine_prot/Carboxylest_S33"/>
</dbReference>
<evidence type="ECO:0000313" key="5">
    <source>
        <dbReference type="EMBL" id="KAE9395200.1"/>
    </source>
</evidence>
<protein>
    <recommendedName>
        <fullName evidence="7">Alpha/beta-hydrolase</fullName>
    </recommendedName>
</protein>
<proteinExistence type="inferred from homology"/>
<sequence length="572" mass="63312">MPPLNAEKATVLSGIRSGTPTSLTTRWLAFAVTCALGLLSWRRYSCMNNSGDSSVLSSEADFDWYKLEPSENITWTDCFDKFQCARLSLPLDYSPPKAPRLKLPLSIIQPPTKPITKARSFLIPGHSRNSSVLEFAILGFDPRGTGATTPAAQCFDSDSQFRQWNLQSQAQISILRPDDNSFGQARSREDVFAARCLKALGGNGKEELNGTAKEWGPGRFMATNYVVEDMVNIMEKLGQEKMLYWGFSYGSVLGQYFSAIYPEKVGRVIIDGVYNAEEYRAGLWSSNMLDTDHVASSFYEFCYQGGPHKCAVYEPTPERIQQRIENIFSNLTTSPLPVPFAASGPALITSGWLRNRFFRDLYSPVKSFPVFADAFYALETGNQTAIEAMADVENEAFYTIACGDTGLQEEQPGQLEEHYKKLVSISSVAGAIWSANRLRCLRWKFPAKERYEGPFSANTSHPLLVINPTYDTVCPLADAKAVQKRYVGAGLLEQNSNGHCSVSAPSVCTGKVVKAYFNDGVLPDEGKICQPDVLPFVGDVGANVMSVEDLEMLETMKELMDVVPTMGLSERY</sequence>
<keyword evidence="2" id="KW-0378">Hydrolase</keyword>
<dbReference type="EMBL" id="ML769536">
    <property type="protein sequence ID" value="KAE9395200.1"/>
    <property type="molecule type" value="Genomic_DNA"/>
</dbReference>
<evidence type="ECO:0000256" key="1">
    <source>
        <dbReference type="ARBA" id="ARBA00010088"/>
    </source>
</evidence>
<dbReference type="SUPFAM" id="SSF53474">
    <property type="entry name" value="alpha/beta-Hydrolases"/>
    <property type="match status" value="1"/>
</dbReference>
<dbReference type="InterPro" id="IPR000073">
    <property type="entry name" value="AB_hydrolase_1"/>
</dbReference>
<dbReference type="InterPro" id="IPR013595">
    <property type="entry name" value="Pept_S33_TAP-like_C"/>
</dbReference>
<accession>A0A6A4HBS7</accession>
<dbReference type="AlphaFoldDB" id="A0A6A4HBS7"/>
<organism evidence="5 6">
    <name type="scientific">Gymnopus androsaceus JB14</name>
    <dbReference type="NCBI Taxonomy" id="1447944"/>
    <lineage>
        <taxon>Eukaryota</taxon>
        <taxon>Fungi</taxon>
        <taxon>Dikarya</taxon>
        <taxon>Basidiomycota</taxon>
        <taxon>Agaricomycotina</taxon>
        <taxon>Agaricomycetes</taxon>
        <taxon>Agaricomycetidae</taxon>
        <taxon>Agaricales</taxon>
        <taxon>Marasmiineae</taxon>
        <taxon>Omphalotaceae</taxon>
        <taxon>Gymnopus</taxon>
    </lineage>
</organism>
<dbReference type="PANTHER" id="PTHR43248">
    <property type="entry name" value="2-SUCCINYL-6-HYDROXY-2,4-CYCLOHEXADIENE-1-CARBOXYLATE SYNTHASE"/>
    <property type="match status" value="1"/>
</dbReference>
<dbReference type="OrthoDB" id="425534at2759"/>
<evidence type="ECO:0000256" key="2">
    <source>
        <dbReference type="ARBA" id="ARBA00022801"/>
    </source>
</evidence>
<feature type="domain" description="AB hydrolase-1" evidence="3">
    <location>
        <begin position="124"/>
        <end position="279"/>
    </location>
</feature>
<keyword evidence="6" id="KW-1185">Reference proteome</keyword>
<gene>
    <name evidence="5" type="ORF">BT96DRAFT_923025</name>
</gene>
<dbReference type="PANTHER" id="PTHR43248:SF25">
    <property type="entry name" value="AB HYDROLASE-1 DOMAIN-CONTAINING PROTEIN-RELATED"/>
    <property type="match status" value="1"/>
</dbReference>
<dbReference type="Pfam" id="PF00561">
    <property type="entry name" value="Abhydrolase_1"/>
    <property type="match status" value="1"/>
</dbReference>
<dbReference type="Pfam" id="PF08386">
    <property type="entry name" value="Abhydrolase_4"/>
    <property type="match status" value="1"/>
</dbReference>
<evidence type="ECO:0000259" key="3">
    <source>
        <dbReference type="Pfam" id="PF00561"/>
    </source>
</evidence>
<dbReference type="Gene3D" id="3.40.50.1820">
    <property type="entry name" value="alpha/beta hydrolase"/>
    <property type="match status" value="1"/>
</dbReference>
<feature type="domain" description="Peptidase S33 tripeptidyl aminopeptidase-like C-terminal" evidence="4">
    <location>
        <begin position="427"/>
        <end position="529"/>
    </location>
</feature>
<dbReference type="GO" id="GO:0016787">
    <property type="term" value="F:hydrolase activity"/>
    <property type="evidence" value="ECO:0007669"/>
    <property type="project" value="UniProtKB-KW"/>
</dbReference>
<evidence type="ECO:0008006" key="7">
    <source>
        <dbReference type="Google" id="ProtNLM"/>
    </source>
</evidence>
<evidence type="ECO:0000313" key="6">
    <source>
        <dbReference type="Proteomes" id="UP000799118"/>
    </source>
</evidence>
<comment type="similarity">
    <text evidence="1">Belongs to the peptidase S33 family.</text>
</comment>